<proteinExistence type="inferred from homology"/>
<evidence type="ECO:0000256" key="4">
    <source>
        <dbReference type="ARBA" id="ARBA00022692"/>
    </source>
</evidence>
<accession>A0ABX1DCH8</accession>
<dbReference type="EMBL" id="JAAVJS010000005">
    <property type="protein sequence ID" value="NJX14789.1"/>
    <property type="molecule type" value="Genomic_DNA"/>
</dbReference>
<comment type="similarity">
    <text evidence="8">Belongs to the TonB-dependent receptor family.</text>
</comment>
<dbReference type="SUPFAM" id="SSF56935">
    <property type="entry name" value="Porins"/>
    <property type="match status" value="1"/>
</dbReference>
<dbReference type="InterPro" id="IPR023996">
    <property type="entry name" value="TonB-dep_OMP_SusC/RagA"/>
</dbReference>
<dbReference type="PANTHER" id="PTHR30069">
    <property type="entry name" value="TONB-DEPENDENT OUTER MEMBRANE RECEPTOR"/>
    <property type="match status" value="1"/>
</dbReference>
<name>A0ABX1DCH8_9FLAO</name>
<dbReference type="PROSITE" id="PS52016">
    <property type="entry name" value="TONB_DEPENDENT_REC_3"/>
    <property type="match status" value="1"/>
</dbReference>
<comment type="caution">
    <text evidence="11">The sequence shown here is derived from an EMBL/GenBank/DDBJ whole genome shotgun (WGS) entry which is preliminary data.</text>
</comment>
<evidence type="ECO:0000256" key="7">
    <source>
        <dbReference type="ARBA" id="ARBA00023237"/>
    </source>
</evidence>
<feature type="chain" id="PRO_5047386417" evidence="9">
    <location>
        <begin position="23"/>
        <end position="1023"/>
    </location>
</feature>
<feature type="domain" description="TonB-dependent receptor plug" evidence="10">
    <location>
        <begin position="120"/>
        <end position="239"/>
    </location>
</feature>
<evidence type="ECO:0000256" key="1">
    <source>
        <dbReference type="ARBA" id="ARBA00004571"/>
    </source>
</evidence>
<dbReference type="Pfam" id="PF07715">
    <property type="entry name" value="Plug"/>
    <property type="match status" value="1"/>
</dbReference>
<dbReference type="RefSeq" id="WP_167917030.1">
    <property type="nucleotide sequence ID" value="NZ_JAAVJS010000005.1"/>
</dbReference>
<evidence type="ECO:0000256" key="8">
    <source>
        <dbReference type="PROSITE-ProRule" id="PRU01360"/>
    </source>
</evidence>
<reference evidence="11 12" key="1">
    <citation type="submission" date="2020-03" db="EMBL/GenBank/DDBJ databases">
        <title>Tamlana sp. nov, isolated from XXX.</title>
        <authorList>
            <person name="Cao W.R."/>
        </authorList>
    </citation>
    <scope>NUCLEOTIDE SEQUENCE [LARGE SCALE GENOMIC DNA]</scope>
    <source>
        <strain evidence="11 12">HST1-43</strain>
    </source>
</reference>
<gene>
    <name evidence="11" type="ORF">HC176_04750</name>
</gene>
<protein>
    <submittedName>
        <fullName evidence="11">SusC/RagA family TonB-linked outer membrane protein</fullName>
    </submittedName>
</protein>
<dbReference type="Pfam" id="PF13715">
    <property type="entry name" value="CarbopepD_reg_2"/>
    <property type="match status" value="1"/>
</dbReference>
<keyword evidence="5 9" id="KW-0732">Signal</keyword>
<dbReference type="Gene3D" id="2.60.40.1120">
    <property type="entry name" value="Carboxypeptidase-like, regulatory domain"/>
    <property type="match status" value="1"/>
</dbReference>
<evidence type="ECO:0000256" key="3">
    <source>
        <dbReference type="ARBA" id="ARBA00022452"/>
    </source>
</evidence>
<dbReference type="InterPro" id="IPR039426">
    <property type="entry name" value="TonB-dep_rcpt-like"/>
</dbReference>
<dbReference type="NCBIfam" id="TIGR04056">
    <property type="entry name" value="OMP_RagA_SusC"/>
    <property type="match status" value="1"/>
</dbReference>
<evidence type="ECO:0000256" key="9">
    <source>
        <dbReference type="SAM" id="SignalP"/>
    </source>
</evidence>
<keyword evidence="3 8" id="KW-1134">Transmembrane beta strand</keyword>
<evidence type="ECO:0000313" key="12">
    <source>
        <dbReference type="Proteomes" id="UP000760545"/>
    </source>
</evidence>
<keyword evidence="6 8" id="KW-0472">Membrane</keyword>
<dbReference type="InterPro" id="IPR008969">
    <property type="entry name" value="CarboxyPept-like_regulatory"/>
</dbReference>
<dbReference type="InterPro" id="IPR012910">
    <property type="entry name" value="Plug_dom"/>
</dbReference>
<feature type="signal peptide" evidence="9">
    <location>
        <begin position="1"/>
        <end position="22"/>
    </location>
</feature>
<dbReference type="Proteomes" id="UP000760545">
    <property type="component" value="Unassembled WGS sequence"/>
</dbReference>
<evidence type="ECO:0000256" key="2">
    <source>
        <dbReference type="ARBA" id="ARBA00022448"/>
    </source>
</evidence>
<dbReference type="PANTHER" id="PTHR30069:SF29">
    <property type="entry name" value="HEMOGLOBIN AND HEMOGLOBIN-HAPTOGLOBIN-BINDING PROTEIN 1-RELATED"/>
    <property type="match status" value="1"/>
</dbReference>
<evidence type="ECO:0000256" key="6">
    <source>
        <dbReference type="ARBA" id="ARBA00023136"/>
    </source>
</evidence>
<dbReference type="InterPro" id="IPR023997">
    <property type="entry name" value="TonB-dep_OMP_SusC/RagA_CS"/>
</dbReference>
<organism evidence="11 12">
    <name type="scientific">Tamlana crocina</name>
    <dbReference type="NCBI Taxonomy" id="393006"/>
    <lineage>
        <taxon>Bacteria</taxon>
        <taxon>Pseudomonadati</taxon>
        <taxon>Bacteroidota</taxon>
        <taxon>Flavobacteriia</taxon>
        <taxon>Flavobacteriales</taxon>
        <taxon>Flavobacteriaceae</taxon>
        <taxon>Tamlana</taxon>
    </lineage>
</organism>
<comment type="subcellular location">
    <subcellularLocation>
        <location evidence="1 8">Cell outer membrane</location>
        <topology evidence="1 8">Multi-pass membrane protein</topology>
    </subcellularLocation>
</comment>
<dbReference type="Gene3D" id="2.40.170.20">
    <property type="entry name" value="TonB-dependent receptor, beta-barrel domain"/>
    <property type="match status" value="1"/>
</dbReference>
<dbReference type="NCBIfam" id="TIGR04057">
    <property type="entry name" value="SusC_RagA_signa"/>
    <property type="match status" value="1"/>
</dbReference>
<keyword evidence="12" id="KW-1185">Reference proteome</keyword>
<keyword evidence="4 8" id="KW-0812">Transmembrane</keyword>
<evidence type="ECO:0000259" key="10">
    <source>
        <dbReference type="Pfam" id="PF07715"/>
    </source>
</evidence>
<keyword evidence="7 8" id="KW-0998">Cell outer membrane</keyword>
<evidence type="ECO:0000256" key="5">
    <source>
        <dbReference type="ARBA" id="ARBA00022729"/>
    </source>
</evidence>
<dbReference type="InterPro" id="IPR036942">
    <property type="entry name" value="Beta-barrel_TonB_sf"/>
</dbReference>
<evidence type="ECO:0000313" key="11">
    <source>
        <dbReference type="EMBL" id="NJX14789.1"/>
    </source>
</evidence>
<sequence length="1023" mass="110927">MKTKFSGILTLLLAFVVQLTFAQEKTISGTVLDGSGLPLPGATVLIKGTTTGTSSDFDGNYSIKASQGATLVFSFVGYATQEKTVGASNTINVTMAEDAAALEEVVVTALGISKKERGLGVSVGEVDSESLTRARSASPVDALAGKVSGLKITQQSGTPGGSASIIIRGATSLSGDNQPIFVIDGMPISNQSLNQDGITGGVDGGNRAGDINPDDIESVSVLKGAAASALYGARAKNGAIIITTKKGSKGLKVEVNSSLRFDSPLKLPNYQNEYAQGTAGTYDKDRINGWGPKISDVSGQTFEDFKGDQVTLTAKPDNVEDFFNTGITMINTVALSGGDEKSDYRLSYNNTNVEGIVIGSDYIRNNFSLNAGRNFTENFSARANVNYINSRSTGRTQQGSNDGNVIIDNVLGMSRTVSFADLQNNYVDAAGNQIPLTERTNNPYWVINKNPFSIDVERLIASAELEYALTDDLKIVNRLGTDYYNENRQKVYANGSLGTLNGSFTNWDYYNQIINNDFYLSYSKSNSEGLSITTLTGDNLTVPGLYALGNAEKLTGTDFRSKRKLYGVYTDINLDYQNTYFLNLTARNDWSSTLPENNNSYFYPSVNGAIVFSEYFGSNNILSFGKIRAGYAEVGSDADPYSLLFGFEPSPDYYVQFSLSNTLPQGGIIGFEAPRTLPNANLKPQRKKEYEVGLDLRLFQNILDIGFTYYNSDTSDQLINIDVPLSTGFFRKTLNAGVVNNTGIELDVNISPFKNMETNFSWDLGVVFNQNTQKVTSLVEGVDEFQLQSGWSGLTIKASPGQEFGLYGTRFKKNEDGDYIINASTGLKEVETAKRLGNVAPDWTMGINNSFRIKNFGFGFLIDVKQGGTLYSGTTAVLRGSGLVAETLANRGETFIDTGVNEVTDNGGNVTYVENTTPVQNMEEYWGHQSATSNTEGNIFDASYIKLREVNFFYNVPSKLIERTGLSSLRFGVEARNLWIIDDHVPHIDPEVNFFGTGGPAATVEFSSVPSVKSVGFNVNLTF</sequence>
<dbReference type="InterPro" id="IPR037066">
    <property type="entry name" value="Plug_dom_sf"/>
</dbReference>
<dbReference type="Gene3D" id="2.170.130.10">
    <property type="entry name" value="TonB-dependent receptor, plug domain"/>
    <property type="match status" value="1"/>
</dbReference>
<keyword evidence="2 8" id="KW-0813">Transport</keyword>
<dbReference type="SUPFAM" id="SSF49464">
    <property type="entry name" value="Carboxypeptidase regulatory domain-like"/>
    <property type="match status" value="1"/>
</dbReference>